<dbReference type="AlphaFoldDB" id="A0A8J8MHR2"/>
<reference evidence="1" key="1">
    <citation type="submission" date="2020-07" db="EMBL/GenBank/DDBJ databases">
        <title>Vallitalea pronyensis genome.</title>
        <authorList>
            <person name="Postec A."/>
        </authorList>
    </citation>
    <scope>NUCLEOTIDE SEQUENCE</scope>
    <source>
        <strain evidence="1">FatNI3</strain>
    </source>
</reference>
<gene>
    <name evidence="1" type="ORF">HZI73_05845</name>
</gene>
<sequence length="378" mass="44780">MIFDKKQDTFNTFAEWYVWGMGTFMSPLYKVVPKALVEGDVENFLEAEEDFYHFLKNMFQDMYKQPEKYNLPLEPFIRHDQFSKKRLNVRRVARNGILDFLFQIGQVGILDGERFMISQGVWYELLLHKNKIIKSKDGFLSIIEQLGFYVEEGQEVIINHTKYPKMLWALCYFSKACAKDKKNSLRHFCRCDFRLFENHPLGFEDVLELLPESLGDEVIHTDRILTTLKYRRKIEYYDDHGYRIAYSNKAGVVFYCHVHSYKTKNYHHYMRWVLNTSQTTSLFQQLIEDNQEEIVNYICHHLHRCDPNCNPGYGASSPESCMARIKVNWDNQLLYTCKDKGCNIGSGPTDFKYLRILLEATKKIVYADSNKTRNKKQK</sequence>
<organism evidence="1 2">
    <name type="scientific">Vallitalea pronyensis</name>
    <dbReference type="NCBI Taxonomy" id="1348613"/>
    <lineage>
        <taxon>Bacteria</taxon>
        <taxon>Bacillati</taxon>
        <taxon>Bacillota</taxon>
        <taxon>Clostridia</taxon>
        <taxon>Lachnospirales</taxon>
        <taxon>Vallitaleaceae</taxon>
        <taxon>Vallitalea</taxon>
    </lineage>
</organism>
<dbReference type="RefSeq" id="WP_212697319.1">
    <property type="nucleotide sequence ID" value="NZ_CP058649.1"/>
</dbReference>
<dbReference type="EMBL" id="CP058649">
    <property type="protein sequence ID" value="QUI21849.1"/>
    <property type="molecule type" value="Genomic_DNA"/>
</dbReference>
<evidence type="ECO:0000313" key="2">
    <source>
        <dbReference type="Proteomes" id="UP000683246"/>
    </source>
</evidence>
<dbReference type="KEGG" id="vpy:HZI73_05845"/>
<keyword evidence="2" id="KW-1185">Reference proteome</keyword>
<accession>A0A8J8MHR2</accession>
<name>A0A8J8MHR2_9FIRM</name>
<dbReference type="Proteomes" id="UP000683246">
    <property type="component" value="Chromosome"/>
</dbReference>
<evidence type="ECO:0000313" key="1">
    <source>
        <dbReference type="EMBL" id="QUI21849.1"/>
    </source>
</evidence>
<protein>
    <submittedName>
        <fullName evidence="1">Uncharacterized protein</fullName>
    </submittedName>
</protein>
<proteinExistence type="predicted"/>